<dbReference type="InterPro" id="IPR020097">
    <property type="entry name" value="PsdUridine_synth_TruA_a/b_dom"/>
</dbReference>
<evidence type="ECO:0000256" key="7">
    <source>
        <dbReference type="RuleBase" id="RU003792"/>
    </source>
</evidence>
<evidence type="ECO:0000256" key="5">
    <source>
        <dbReference type="PIRSR" id="PIRSR001430-1"/>
    </source>
</evidence>
<dbReference type="InterPro" id="IPR001406">
    <property type="entry name" value="PsdUridine_synth_TruA"/>
</dbReference>
<reference evidence="9" key="1">
    <citation type="submission" date="2020-02" db="EMBL/GenBank/DDBJ databases">
        <authorList>
            <person name="Meier V. D."/>
        </authorList>
    </citation>
    <scope>NUCLEOTIDE SEQUENCE</scope>
    <source>
        <strain evidence="9">AVDCRST_MAG10</strain>
    </source>
</reference>
<sequence>MTRVRMLVAYDGTGFHGFSENLDVRTVGGELARALETVLRQPVNLIVAGRTDRGVHAWGQVVHFDVDQPEPDLVGLQRHLNSMLGPAIVVRSAEVASAGFNARRSAVARRYRYTVLNRPVPDPFLATTTWHVAEPLDLAALRLACDPIIGEHDFSSFCRVPKRIPDASLVRLVYDARWHDLGDGLLRFDIDASSFCQQMVRALVGTMVPMGLGRQRAGEMAGILRARTRSVANRIAPARGLCLWEVVYPGEGPDARVPRPHWRDRGTAPQG</sequence>
<proteinExistence type="inferred from homology"/>
<protein>
    <recommendedName>
        <fullName evidence="4">tRNA pseudouridine synthase A</fullName>
        <ecNumber evidence="4">5.4.99.12</ecNumber>
    </recommendedName>
    <alternativeName>
        <fullName evidence="4">tRNA pseudouridine(38-40) synthase</fullName>
    </alternativeName>
    <alternativeName>
        <fullName evidence="4">tRNA pseudouridylate synthase I</fullName>
    </alternativeName>
    <alternativeName>
        <fullName evidence="4">tRNA-uridine isomerase I</fullName>
    </alternativeName>
</protein>
<feature type="domain" description="Pseudouridine synthase I TruA alpha/beta" evidence="8">
    <location>
        <begin position="146"/>
        <end position="249"/>
    </location>
</feature>
<comment type="caution">
    <text evidence="4">Lacks conserved residue(s) required for the propagation of feature annotation.</text>
</comment>
<evidence type="ECO:0000256" key="3">
    <source>
        <dbReference type="ARBA" id="ARBA00023235"/>
    </source>
</evidence>
<dbReference type="EMBL" id="CADCTB010000106">
    <property type="protein sequence ID" value="CAA9240838.1"/>
    <property type="molecule type" value="Genomic_DNA"/>
</dbReference>
<accession>A0A6J4I4C2</accession>
<dbReference type="PIRSF" id="PIRSF001430">
    <property type="entry name" value="tRNA_psdUrid_synth"/>
    <property type="match status" value="1"/>
</dbReference>
<dbReference type="HAMAP" id="MF_00171">
    <property type="entry name" value="TruA"/>
    <property type="match status" value="1"/>
</dbReference>
<dbReference type="EC" id="5.4.99.12" evidence="4"/>
<feature type="binding site" evidence="4 6">
    <location>
        <position position="111"/>
    </location>
    <ligand>
        <name>substrate</name>
    </ligand>
</feature>
<dbReference type="InterPro" id="IPR020094">
    <property type="entry name" value="TruA/RsuA/RluB/E/F_N"/>
</dbReference>
<dbReference type="AlphaFoldDB" id="A0A6J4I4C2"/>
<dbReference type="FunFam" id="3.30.70.580:FF:000001">
    <property type="entry name" value="tRNA pseudouridine synthase A"/>
    <property type="match status" value="1"/>
</dbReference>
<dbReference type="GO" id="GO:0003723">
    <property type="term" value="F:RNA binding"/>
    <property type="evidence" value="ECO:0007669"/>
    <property type="project" value="InterPro"/>
</dbReference>
<comment type="function">
    <text evidence="4">Formation of pseudouridine at positions 38, 39 and 40 in the anticodon stem and loop of transfer RNAs.</text>
</comment>
<evidence type="ECO:0000256" key="4">
    <source>
        <dbReference type="HAMAP-Rule" id="MF_00171"/>
    </source>
</evidence>
<dbReference type="Pfam" id="PF01416">
    <property type="entry name" value="PseudoU_synth_1"/>
    <property type="match status" value="2"/>
</dbReference>
<evidence type="ECO:0000313" key="9">
    <source>
        <dbReference type="EMBL" id="CAA9240838.1"/>
    </source>
</evidence>
<evidence type="ECO:0000259" key="8">
    <source>
        <dbReference type="Pfam" id="PF01416"/>
    </source>
</evidence>
<dbReference type="SUPFAM" id="SSF55120">
    <property type="entry name" value="Pseudouridine synthase"/>
    <property type="match status" value="1"/>
</dbReference>
<dbReference type="Gene3D" id="3.30.70.660">
    <property type="entry name" value="Pseudouridine synthase I, catalytic domain, C-terminal subdomain"/>
    <property type="match status" value="1"/>
</dbReference>
<dbReference type="GO" id="GO:0160147">
    <property type="term" value="F:tRNA pseudouridine(38-40) synthase activity"/>
    <property type="evidence" value="ECO:0007669"/>
    <property type="project" value="UniProtKB-EC"/>
</dbReference>
<evidence type="ECO:0000256" key="2">
    <source>
        <dbReference type="ARBA" id="ARBA00022694"/>
    </source>
</evidence>
<organism evidence="9">
    <name type="scientific">uncultured Acidimicrobiales bacterium</name>
    <dbReference type="NCBI Taxonomy" id="310071"/>
    <lineage>
        <taxon>Bacteria</taxon>
        <taxon>Bacillati</taxon>
        <taxon>Actinomycetota</taxon>
        <taxon>Acidimicrobiia</taxon>
        <taxon>Acidimicrobiales</taxon>
        <taxon>environmental samples</taxon>
    </lineage>
</organism>
<evidence type="ECO:0000256" key="1">
    <source>
        <dbReference type="ARBA" id="ARBA00009375"/>
    </source>
</evidence>
<feature type="active site" description="Nucleophile" evidence="4 5">
    <location>
        <position position="52"/>
    </location>
</feature>
<dbReference type="Gene3D" id="3.30.70.580">
    <property type="entry name" value="Pseudouridine synthase I, catalytic domain, N-terminal subdomain"/>
    <property type="match status" value="1"/>
</dbReference>
<keyword evidence="2 4" id="KW-0819">tRNA processing</keyword>
<gene>
    <name evidence="4" type="primary">truA</name>
    <name evidence="9" type="ORF">AVDCRST_MAG10-1769</name>
</gene>
<comment type="catalytic activity">
    <reaction evidence="4 7">
        <text>uridine(38/39/40) in tRNA = pseudouridine(38/39/40) in tRNA</text>
        <dbReference type="Rhea" id="RHEA:22376"/>
        <dbReference type="Rhea" id="RHEA-COMP:10085"/>
        <dbReference type="Rhea" id="RHEA-COMP:10087"/>
        <dbReference type="ChEBI" id="CHEBI:65314"/>
        <dbReference type="ChEBI" id="CHEBI:65315"/>
        <dbReference type="EC" id="5.4.99.12"/>
    </reaction>
</comment>
<name>A0A6J4I4C2_9ACTN</name>
<dbReference type="InterPro" id="IPR020103">
    <property type="entry name" value="PsdUridine_synth_cat_dom_sf"/>
</dbReference>
<dbReference type="CDD" id="cd02570">
    <property type="entry name" value="PseudoU_synth_EcTruA"/>
    <property type="match status" value="1"/>
</dbReference>
<comment type="similarity">
    <text evidence="1 4 7">Belongs to the tRNA pseudouridine synthase TruA family.</text>
</comment>
<dbReference type="PANTHER" id="PTHR11142:SF0">
    <property type="entry name" value="TRNA PSEUDOURIDINE SYNTHASE-LIKE 1"/>
    <property type="match status" value="1"/>
</dbReference>
<dbReference type="GO" id="GO:0031119">
    <property type="term" value="P:tRNA pseudouridine synthesis"/>
    <property type="evidence" value="ECO:0007669"/>
    <property type="project" value="UniProtKB-UniRule"/>
</dbReference>
<dbReference type="PANTHER" id="PTHR11142">
    <property type="entry name" value="PSEUDOURIDYLATE SYNTHASE"/>
    <property type="match status" value="1"/>
</dbReference>
<comment type="subunit">
    <text evidence="4">Homodimer.</text>
</comment>
<dbReference type="InterPro" id="IPR020095">
    <property type="entry name" value="PsdUridine_synth_TruA_C"/>
</dbReference>
<keyword evidence="3 4" id="KW-0413">Isomerase</keyword>
<evidence type="ECO:0000256" key="6">
    <source>
        <dbReference type="PIRSR" id="PIRSR001430-2"/>
    </source>
</evidence>
<dbReference type="NCBIfam" id="TIGR00071">
    <property type="entry name" value="hisT_truA"/>
    <property type="match status" value="1"/>
</dbReference>
<feature type="domain" description="Pseudouridine synthase I TruA alpha/beta" evidence="8">
    <location>
        <begin position="7"/>
        <end position="94"/>
    </location>
</feature>